<dbReference type="Gene3D" id="3.60.40.10">
    <property type="entry name" value="PPM-type phosphatase domain"/>
    <property type="match status" value="1"/>
</dbReference>
<dbReference type="PANTHER" id="PTHR46226">
    <property type="entry name" value="CRAL-TRIO DOMAIN-CONTAINING PROTEIN"/>
    <property type="match status" value="1"/>
</dbReference>
<dbReference type="Pfam" id="PF00481">
    <property type="entry name" value="PP2C"/>
    <property type="match status" value="1"/>
</dbReference>
<dbReference type="InterPro" id="IPR036457">
    <property type="entry name" value="PPM-type-like_dom_sf"/>
</dbReference>
<dbReference type="SMART" id="SM00332">
    <property type="entry name" value="PP2Cc"/>
    <property type="match status" value="1"/>
</dbReference>
<dbReference type="Proteomes" id="UP000826656">
    <property type="component" value="Unassembled WGS sequence"/>
</dbReference>
<gene>
    <name evidence="2" type="ORF">KY290_026212</name>
</gene>
<proteinExistence type="predicted"/>
<reference evidence="2 3" key="1">
    <citation type="journal article" date="2021" name="bioRxiv">
        <title>Chromosome-scale and haplotype-resolved genome assembly of a tetraploid potato cultivar.</title>
        <authorList>
            <person name="Sun H."/>
            <person name="Jiao W.-B."/>
            <person name="Krause K."/>
            <person name="Campoy J.A."/>
            <person name="Goel M."/>
            <person name="Folz-Donahue K."/>
            <person name="Kukat C."/>
            <person name="Huettel B."/>
            <person name="Schneeberger K."/>
        </authorList>
    </citation>
    <scope>NUCLEOTIDE SEQUENCE [LARGE SCALE GENOMIC DNA]</scope>
    <source>
        <strain evidence="2">SolTubOtavaFocal</strain>
        <tissue evidence="2">Leaves</tissue>
    </source>
</reference>
<evidence type="ECO:0000313" key="3">
    <source>
        <dbReference type="Proteomes" id="UP000826656"/>
    </source>
</evidence>
<comment type="caution">
    <text evidence="2">The sequence shown here is derived from an EMBL/GenBank/DDBJ whole genome shotgun (WGS) entry which is preliminary data.</text>
</comment>
<keyword evidence="3" id="KW-1185">Reference proteome</keyword>
<dbReference type="SUPFAM" id="SSF81606">
    <property type="entry name" value="PP2C-like"/>
    <property type="match status" value="1"/>
</dbReference>
<dbReference type="PROSITE" id="PS51746">
    <property type="entry name" value="PPM_2"/>
    <property type="match status" value="1"/>
</dbReference>
<evidence type="ECO:0000259" key="1">
    <source>
        <dbReference type="PROSITE" id="PS51746"/>
    </source>
</evidence>
<feature type="domain" description="PPM-type phosphatase" evidence="1">
    <location>
        <begin position="1"/>
        <end position="189"/>
    </location>
</feature>
<dbReference type="SUPFAM" id="SSF52087">
    <property type="entry name" value="CRAL/TRIO domain"/>
    <property type="match status" value="1"/>
</dbReference>
<dbReference type="EMBL" id="JAIVGD010000018">
    <property type="protein sequence ID" value="KAH0755942.1"/>
    <property type="molecule type" value="Genomic_DNA"/>
</dbReference>
<dbReference type="InterPro" id="IPR001932">
    <property type="entry name" value="PPM-type_phosphatase-like_dom"/>
</dbReference>
<protein>
    <recommendedName>
        <fullName evidence="1">PPM-type phosphatase domain-containing protein</fullName>
    </recommendedName>
</protein>
<evidence type="ECO:0000313" key="2">
    <source>
        <dbReference type="EMBL" id="KAH0755942.1"/>
    </source>
</evidence>
<accession>A0ABQ7UVS7</accession>
<dbReference type="InterPro" id="IPR036865">
    <property type="entry name" value="CRAL-TRIO_dom_sf"/>
</dbReference>
<organism evidence="2 3">
    <name type="scientific">Solanum tuberosum</name>
    <name type="common">Potato</name>
    <dbReference type="NCBI Taxonomy" id="4113"/>
    <lineage>
        <taxon>Eukaryota</taxon>
        <taxon>Viridiplantae</taxon>
        <taxon>Streptophyta</taxon>
        <taxon>Embryophyta</taxon>
        <taxon>Tracheophyta</taxon>
        <taxon>Spermatophyta</taxon>
        <taxon>Magnoliopsida</taxon>
        <taxon>eudicotyledons</taxon>
        <taxon>Gunneridae</taxon>
        <taxon>Pentapetalae</taxon>
        <taxon>asterids</taxon>
        <taxon>lamiids</taxon>
        <taxon>Solanales</taxon>
        <taxon>Solanaceae</taxon>
        <taxon>Solanoideae</taxon>
        <taxon>Solaneae</taxon>
        <taxon>Solanum</taxon>
    </lineage>
</organism>
<name>A0ABQ7UVS7_SOLTU</name>
<dbReference type="CDD" id="cd00143">
    <property type="entry name" value="PP2Cc"/>
    <property type="match status" value="1"/>
</dbReference>
<dbReference type="PANTHER" id="PTHR46226:SF5">
    <property type="entry name" value="PHOSPHATIDYLINOSITOL_PHOSPHATIDYLCHOLINE TRANSFER PROTEIN SFH2"/>
    <property type="match status" value="1"/>
</dbReference>
<sequence length="472" mass="52350">MTDIDAEFTKARPKLVAFEYHLYAGSTALIYNNHVLVANVGDSKAFLCEGAASLGGLFAKELTSDHNAHRLDEKARVEASGGVFKSILDFVPLLMGHFPMTRAIGDVPLKRYGIIADPEVTDWLSLTSKDEFLVVASDGIFESVTPQAVCDFLNEVEDYSNPSLLAHQLIQKAYLEGSNDNLSVVLVPLGPLVDDLSVVSSSTEYIGLSQVVKVKHMKRLATCTDDGYVDYIRNQDSFHLGYDVWTIGQTTVDLIVSTPDVFELTNYEALRLIKRISYSDKYSIFRNAGMAEQCIGLPDSGVIEKMNRLTTFTDNGYADYIRNRDALHLGLQDVELLKLVVRPLLQERTKKKVQVLSGSGKDELLKIMDYASLPHFCKREGSGSSKHSRNGTNDNCFSFDHAFHQQLYDYTKQQALASEAVAPSKEGSVHVTLPEPDPDDAKIAETIESTFQRMGEKNGICQSFHEIKINGD</sequence>